<dbReference type="SUPFAM" id="SSF53822">
    <property type="entry name" value="Periplasmic binding protein-like I"/>
    <property type="match status" value="1"/>
</dbReference>
<dbReference type="PROSITE" id="PS51257">
    <property type="entry name" value="PROKAR_LIPOPROTEIN"/>
    <property type="match status" value="1"/>
</dbReference>
<evidence type="ECO:0000256" key="3">
    <source>
        <dbReference type="SAM" id="SignalP"/>
    </source>
</evidence>
<dbReference type="RefSeq" id="WP_184882778.1">
    <property type="nucleotide sequence ID" value="NZ_BAAAHD010000020.1"/>
</dbReference>
<gene>
    <name evidence="6" type="ORF">F4557_002643</name>
    <name evidence="5" type="ORF">GCM10009546_21410</name>
</gene>
<dbReference type="Gene3D" id="3.40.50.2300">
    <property type="match status" value="2"/>
</dbReference>
<evidence type="ECO:0000313" key="8">
    <source>
        <dbReference type="Proteomes" id="UP001501427"/>
    </source>
</evidence>
<comment type="caution">
    <text evidence="6">The sequence shown here is derived from an EMBL/GenBank/DDBJ whole genome shotgun (WGS) entry which is preliminary data.</text>
</comment>
<evidence type="ECO:0000313" key="5">
    <source>
        <dbReference type="EMBL" id="GAA0559058.1"/>
    </source>
</evidence>
<dbReference type="Proteomes" id="UP001501427">
    <property type="component" value="Unassembled WGS sequence"/>
</dbReference>
<evidence type="ECO:0000313" key="6">
    <source>
        <dbReference type="EMBL" id="MBB4774225.1"/>
    </source>
</evidence>
<dbReference type="AlphaFoldDB" id="A0A7W7IC05"/>
<evidence type="ECO:0000259" key="4">
    <source>
        <dbReference type="Pfam" id="PF13458"/>
    </source>
</evidence>
<keyword evidence="2 3" id="KW-0732">Signal</keyword>
<comment type="similarity">
    <text evidence="1">Belongs to the leucine-binding protein family.</text>
</comment>
<proteinExistence type="inferred from homology"/>
<feature type="signal peptide" evidence="3">
    <location>
        <begin position="1"/>
        <end position="24"/>
    </location>
</feature>
<dbReference type="InterPro" id="IPR028082">
    <property type="entry name" value="Peripla_BP_I"/>
</dbReference>
<evidence type="ECO:0000256" key="1">
    <source>
        <dbReference type="ARBA" id="ARBA00010062"/>
    </source>
</evidence>
<dbReference type="Pfam" id="PF13458">
    <property type="entry name" value="Peripla_BP_6"/>
    <property type="match status" value="1"/>
</dbReference>
<dbReference type="PANTHER" id="PTHR47235:SF1">
    <property type="entry name" value="BLR6548 PROTEIN"/>
    <property type="match status" value="1"/>
</dbReference>
<feature type="domain" description="Leucine-binding protein" evidence="4">
    <location>
        <begin position="46"/>
        <end position="377"/>
    </location>
</feature>
<reference evidence="5 8" key="1">
    <citation type="journal article" date="2019" name="Int. J. Syst. Evol. Microbiol.">
        <title>The Global Catalogue of Microorganisms (GCM) 10K type strain sequencing project: providing services to taxonomists for standard genome sequencing and annotation.</title>
        <authorList>
            <consortium name="The Broad Institute Genomics Platform"/>
            <consortium name="The Broad Institute Genome Sequencing Center for Infectious Disease"/>
            <person name="Wu L."/>
            <person name="Ma J."/>
        </authorList>
    </citation>
    <scope>NUCLEOTIDE SEQUENCE [LARGE SCALE GENOMIC DNA]</scope>
    <source>
        <strain evidence="5 8">JCM 10667</strain>
    </source>
</reference>
<evidence type="ECO:0000256" key="2">
    <source>
        <dbReference type="ARBA" id="ARBA00022729"/>
    </source>
</evidence>
<reference evidence="5" key="3">
    <citation type="submission" date="2023-12" db="EMBL/GenBank/DDBJ databases">
        <authorList>
            <person name="Sun Q."/>
            <person name="Inoue M."/>
        </authorList>
    </citation>
    <scope>NUCLEOTIDE SEQUENCE</scope>
    <source>
        <strain evidence="5">JCM 10667</strain>
    </source>
</reference>
<keyword evidence="8" id="KW-1185">Reference proteome</keyword>
<organism evidence="6 7">
    <name type="scientific">Actinomadura livida</name>
    <dbReference type="NCBI Taxonomy" id="79909"/>
    <lineage>
        <taxon>Bacteria</taxon>
        <taxon>Bacillati</taxon>
        <taxon>Actinomycetota</taxon>
        <taxon>Actinomycetes</taxon>
        <taxon>Streptosporangiales</taxon>
        <taxon>Thermomonosporaceae</taxon>
        <taxon>Actinomadura</taxon>
    </lineage>
</organism>
<reference evidence="6 7" key="2">
    <citation type="submission" date="2020-08" db="EMBL/GenBank/DDBJ databases">
        <title>Sequencing the genomes of 1000 actinobacteria strains.</title>
        <authorList>
            <person name="Klenk H.-P."/>
        </authorList>
    </citation>
    <scope>NUCLEOTIDE SEQUENCE [LARGE SCALE GENOMIC DNA]</scope>
    <source>
        <strain evidence="6 7">DSM 44772</strain>
    </source>
</reference>
<sequence length="418" mass="43577">MLKKPLTAVAVASLMTLAACGNSAGSGDSGTGADGVAMGPGVTDDEISVTVISDFSGPIAQGGIAGSLGVEAKIDQVNREQGGICGRKVVVDKRDTKYDPQITTQQYRAAAPKNLMVAQFVGTAGLNAVRANIERDKMPTLSASINTQTLDLPNVYVAMPPFEVELINGLTWAAKEAGASASKKVKVGFVTSADETGKVYLDALNHAAKATEGLEVVAQPTYTNADTDFTAQVNSLKDAGAEIVMLGVTPAQIAGIIGQSAQFGYKPTFVSSSGAWASSLGKPLKGLLDKYYVSGGYGTLNDDNAGIQALTKARKAYAPDAKPDNFEVGGWINGTVVVEALRKACEAKDLTREGVMKAMTGLKVSFDDILPPIDLGDGNSIVSFQSRINKIGADGVQEPVAEFFESEAAKSWDAARRK</sequence>
<dbReference type="Proteomes" id="UP000549343">
    <property type="component" value="Unassembled WGS sequence"/>
</dbReference>
<name>A0A7W7IC05_9ACTN</name>
<dbReference type="InterPro" id="IPR028081">
    <property type="entry name" value="Leu-bd"/>
</dbReference>
<evidence type="ECO:0000313" key="7">
    <source>
        <dbReference type="Proteomes" id="UP000549343"/>
    </source>
</evidence>
<dbReference type="PANTHER" id="PTHR47235">
    <property type="entry name" value="BLR6548 PROTEIN"/>
    <property type="match status" value="1"/>
</dbReference>
<protein>
    <submittedName>
        <fullName evidence="5">ABC transporter substrate-binding protein</fullName>
    </submittedName>
    <submittedName>
        <fullName evidence="6">ABC-type branched-subunit amino acid transport system substrate-binding protein</fullName>
    </submittedName>
</protein>
<accession>A0A7W7IC05</accession>
<dbReference type="EMBL" id="BAAAHD010000020">
    <property type="protein sequence ID" value="GAA0559058.1"/>
    <property type="molecule type" value="Genomic_DNA"/>
</dbReference>
<feature type="chain" id="PRO_5031083823" evidence="3">
    <location>
        <begin position="25"/>
        <end position="418"/>
    </location>
</feature>
<dbReference type="EMBL" id="JACHMV010000001">
    <property type="protein sequence ID" value="MBB4774225.1"/>
    <property type="molecule type" value="Genomic_DNA"/>
</dbReference>